<sequence length="147" mass="16965">MDNSFREFLDTYLRVWNSSSLIELRNLISKDYKGREITKGEIADFGMKEAVRGWEQGFNFVKENNAEWKLNVLSTIPLNADETMVIISATMIIQGKSLDTANLFFQTFKNNCSYGWKLIRSYIESGIPNDNINRMLINGSFSEKTQK</sequence>
<accession>A0ABV1F3A7</accession>
<dbReference type="RefSeq" id="WP_349205244.1">
    <property type="nucleotide sequence ID" value="NZ_JBBMFN010000067.1"/>
</dbReference>
<evidence type="ECO:0000313" key="2">
    <source>
        <dbReference type="Proteomes" id="UP001465426"/>
    </source>
</evidence>
<keyword evidence="2" id="KW-1185">Reference proteome</keyword>
<reference evidence="1 2" key="1">
    <citation type="submission" date="2024-03" db="EMBL/GenBank/DDBJ databases">
        <title>Human intestinal bacterial collection.</title>
        <authorList>
            <person name="Pauvert C."/>
            <person name="Hitch T.C.A."/>
            <person name="Clavel T."/>
        </authorList>
    </citation>
    <scope>NUCLEOTIDE SEQUENCE [LARGE SCALE GENOMIC DNA]</scope>
    <source>
        <strain evidence="1 2">CLA-SR-H024</strain>
    </source>
</reference>
<protein>
    <submittedName>
        <fullName evidence="1">Flavoprotein</fullName>
    </submittedName>
</protein>
<dbReference type="Proteomes" id="UP001465426">
    <property type="component" value="Unassembled WGS sequence"/>
</dbReference>
<name>A0ABV1F3A7_9BACI</name>
<dbReference type="EMBL" id="JBBMFN010000067">
    <property type="protein sequence ID" value="MEQ2467868.1"/>
    <property type="molecule type" value="Genomic_DNA"/>
</dbReference>
<evidence type="ECO:0000313" key="1">
    <source>
        <dbReference type="EMBL" id="MEQ2467868.1"/>
    </source>
</evidence>
<gene>
    <name evidence="1" type="ORF">WMO63_19595</name>
</gene>
<organism evidence="1 2">
    <name type="scientific">Niallia hominis</name>
    <dbReference type="NCBI Taxonomy" id="3133173"/>
    <lineage>
        <taxon>Bacteria</taxon>
        <taxon>Bacillati</taxon>
        <taxon>Bacillota</taxon>
        <taxon>Bacilli</taxon>
        <taxon>Bacillales</taxon>
        <taxon>Bacillaceae</taxon>
        <taxon>Niallia</taxon>
    </lineage>
</organism>
<comment type="caution">
    <text evidence="1">The sequence shown here is derived from an EMBL/GenBank/DDBJ whole genome shotgun (WGS) entry which is preliminary data.</text>
</comment>
<proteinExistence type="predicted"/>